<dbReference type="InterPro" id="IPR050428">
    <property type="entry name" value="TCS_sensor_his_kinase"/>
</dbReference>
<dbReference type="PANTHER" id="PTHR45436:SF5">
    <property type="entry name" value="SENSOR HISTIDINE KINASE TRCS"/>
    <property type="match status" value="1"/>
</dbReference>
<evidence type="ECO:0000256" key="7">
    <source>
        <dbReference type="ARBA" id="ARBA00022777"/>
    </source>
</evidence>
<evidence type="ECO:0000256" key="4">
    <source>
        <dbReference type="ARBA" id="ARBA00022553"/>
    </source>
</evidence>
<comment type="caution">
    <text evidence="15">The sequence shown here is derived from an EMBL/GenBank/DDBJ whole genome shotgun (WGS) entry which is preliminary data.</text>
</comment>
<keyword evidence="9" id="KW-0902">Two-component regulatory system</keyword>
<dbReference type="PROSITE" id="PS50885">
    <property type="entry name" value="HAMP"/>
    <property type="match status" value="1"/>
</dbReference>
<keyword evidence="16" id="KW-1185">Reference proteome</keyword>
<evidence type="ECO:0000313" key="16">
    <source>
        <dbReference type="Proteomes" id="UP000244223"/>
    </source>
</evidence>
<evidence type="ECO:0000256" key="2">
    <source>
        <dbReference type="ARBA" id="ARBA00004370"/>
    </source>
</evidence>
<dbReference type="AlphaFoldDB" id="A0A2T5J0Q4"/>
<evidence type="ECO:0000259" key="13">
    <source>
        <dbReference type="PROSITE" id="PS50109"/>
    </source>
</evidence>
<proteinExistence type="predicted"/>
<dbReference type="SMART" id="SM00387">
    <property type="entry name" value="HATPase_c"/>
    <property type="match status" value="1"/>
</dbReference>
<keyword evidence="8 12" id="KW-1133">Transmembrane helix</keyword>
<dbReference type="Gene3D" id="1.10.287.130">
    <property type="match status" value="1"/>
</dbReference>
<dbReference type="PROSITE" id="PS50109">
    <property type="entry name" value="HIS_KIN"/>
    <property type="match status" value="1"/>
</dbReference>
<comment type="subcellular location">
    <subcellularLocation>
        <location evidence="2">Membrane</location>
    </subcellularLocation>
</comment>
<dbReference type="Gene3D" id="1.10.8.500">
    <property type="entry name" value="HAMP domain in histidine kinase"/>
    <property type="match status" value="1"/>
</dbReference>
<dbReference type="InterPro" id="IPR005467">
    <property type="entry name" value="His_kinase_dom"/>
</dbReference>
<evidence type="ECO:0000256" key="9">
    <source>
        <dbReference type="ARBA" id="ARBA00023012"/>
    </source>
</evidence>
<keyword evidence="6 12" id="KW-0812">Transmembrane</keyword>
<dbReference type="SMART" id="SM00304">
    <property type="entry name" value="HAMP"/>
    <property type="match status" value="1"/>
</dbReference>
<feature type="transmembrane region" description="Helical" evidence="12">
    <location>
        <begin position="12"/>
        <end position="36"/>
    </location>
</feature>
<feature type="domain" description="HAMP" evidence="14">
    <location>
        <begin position="290"/>
        <end position="342"/>
    </location>
</feature>
<dbReference type="SUPFAM" id="SSF55874">
    <property type="entry name" value="ATPase domain of HSP90 chaperone/DNA topoisomerase II/histidine kinase"/>
    <property type="match status" value="1"/>
</dbReference>
<dbReference type="InterPro" id="IPR004358">
    <property type="entry name" value="Sig_transdc_His_kin-like_C"/>
</dbReference>
<evidence type="ECO:0000256" key="1">
    <source>
        <dbReference type="ARBA" id="ARBA00000085"/>
    </source>
</evidence>
<dbReference type="SUPFAM" id="SSF158472">
    <property type="entry name" value="HAMP domain-like"/>
    <property type="match status" value="1"/>
</dbReference>
<dbReference type="Pfam" id="PF02518">
    <property type="entry name" value="HATPase_c"/>
    <property type="match status" value="1"/>
</dbReference>
<dbReference type="InterPro" id="IPR036890">
    <property type="entry name" value="HATPase_C_sf"/>
</dbReference>
<evidence type="ECO:0000259" key="14">
    <source>
        <dbReference type="PROSITE" id="PS50885"/>
    </source>
</evidence>
<feature type="compositionally biased region" description="Polar residues" evidence="11">
    <location>
        <begin position="145"/>
        <end position="162"/>
    </location>
</feature>
<organism evidence="15 16">
    <name type="scientific">Agitococcus lubricus</name>
    <dbReference type="NCBI Taxonomy" id="1077255"/>
    <lineage>
        <taxon>Bacteria</taxon>
        <taxon>Pseudomonadati</taxon>
        <taxon>Pseudomonadota</taxon>
        <taxon>Gammaproteobacteria</taxon>
        <taxon>Moraxellales</taxon>
        <taxon>Moraxellaceae</taxon>
        <taxon>Agitococcus</taxon>
    </lineage>
</organism>
<feature type="transmembrane region" description="Helical" evidence="12">
    <location>
        <begin position="270"/>
        <end position="289"/>
    </location>
</feature>
<dbReference type="InterPro" id="IPR003660">
    <property type="entry name" value="HAMP_dom"/>
</dbReference>
<evidence type="ECO:0000256" key="12">
    <source>
        <dbReference type="SAM" id="Phobius"/>
    </source>
</evidence>
<dbReference type="PRINTS" id="PR00344">
    <property type="entry name" value="BCTRLSENSOR"/>
</dbReference>
<keyword evidence="4" id="KW-0597">Phosphoprotein</keyword>
<gene>
    <name evidence="15" type="ORF">C8N29_10416</name>
</gene>
<evidence type="ECO:0000256" key="11">
    <source>
        <dbReference type="SAM" id="MobiDB-lite"/>
    </source>
</evidence>
<feature type="domain" description="Histidine kinase" evidence="13">
    <location>
        <begin position="350"/>
        <end position="566"/>
    </location>
</feature>
<dbReference type="EMBL" id="QAON01000004">
    <property type="protein sequence ID" value="PTQ89978.1"/>
    <property type="molecule type" value="Genomic_DNA"/>
</dbReference>
<keyword evidence="10 12" id="KW-0472">Membrane</keyword>
<evidence type="ECO:0000256" key="5">
    <source>
        <dbReference type="ARBA" id="ARBA00022679"/>
    </source>
</evidence>
<feature type="compositionally biased region" description="Low complexity" evidence="11">
    <location>
        <begin position="163"/>
        <end position="176"/>
    </location>
</feature>
<name>A0A2T5J0Q4_9GAMM</name>
<dbReference type="Pfam" id="PF00512">
    <property type="entry name" value="HisKA"/>
    <property type="match status" value="1"/>
</dbReference>
<dbReference type="PANTHER" id="PTHR45436">
    <property type="entry name" value="SENSOR HISTIDINE KINASE YKOH"/>
    <property type="match status" value="1"/>
</dbReference>
<accession>A0A2T5J0Q4</accession>
<evidence type="ECO:0000313" key="15">
    <source>
        <dbReference type="EMBL" id="PTQ89978.1"/>
    </source>
</evidence>
<dbReference type="CDD" id="cd06225">
    <property type="entry name" value="HAMP"/>
    <property type="match status" value="1"/>
</dbReference>
<evidence type="ECO:0000256" key="6">
    <source>
        <dbReference type="ARBA" id="ARBA00022692"/>
    </source>
</evidence>
<dbReference type="GO" id="GO:0000155">
    <property type="term" value="F:phosphorelay sensor kinase activity"/>
    <property type="evidence" value="ECO:0007669"/>
    <property type="project" value="InterPro"/>
</dbReference>
<dbReference type="InterPro" id="IPR036097">
    <property type="entry name" value="HisK_dim/P_sf"/>
</dbReference>
<reference evidence="15 16" key="1">
    <citation type="submission" date="2018-04" db="EMBL/GenBank/DDBJ databases">
        <title>Genomic Encyclopedia of Archaeal and Bacterial Type Strains, Phase II (KMG-II): from individual species to whole genera.</title>
        <authorList>
            <person name="Goeker M."/>
        </authorList>
    </citation>
    <scope>NUCLEOTIDE SEQUENCE [LARGE SCALE GENOMIC DNA]</scope>
    <source>
        <strain evidence="15 16">DSM 5822</strain>
    </source>
</reference>
<sequence>MAIKLKPSIVQTLFLVMTGVASVVVLSMAIMMSVSLEKGFKNHIRMTELSHMTAIEKALIYHYQQHGGWQFLQELDAPDFAIGMSLLVQQVPGLMGGQQGGSQGSGVGVHDLEILPNTGGQDGAGQTWQVVENDPTLLEAEPTPAATTRNDQWQPISTSESEQNPALPTPALNLPTPQTPPMPQGGRPQRGSGDLASIGQRMAVVSVEGRVLAGHPHPELDPRRELYLTENGEQKLIGYLALAKPLMAGNIQSRGDEYNNSFINQQIHNILGIAVLGLMASALAAGLLARYFRQPIKELADAAQLVAAGDFSIRINSRRRDELGDVARDFNQMAEQLEAFERSRRQWVADTSHELRTPITILSTHLEAMADGIIPTNSERLGVLAHTVADMNRLVGDLHQLASADAGKQDYQFQPVAIGELLADLQHAFSARLQQQQLSLEVSNQTPDGLCIDADRLRITQVLANLLTNSSRYTDAGGKVCMTAHIEATQLRLTIEDSAPSVPTEALAHLFDRFYRVDESRSRKNGGSGLGLAICQAIVSAHNGLIQASHSLLGGLKIDIYLPLEQAETV</sequence>
<keyword evidence="5" id="KW-0808">Transferase</keyword>
<keyword evidence="7 15" id="KW-0418">Kinase</keyword>
<dbReference type="SMART" id="SM00388">
    <property type="entry name" value="HisKA"/>
    <property type="match status" value="1"/>
</dbReference>
<dbReference type="FunFam" id="3.30.565.10:FF:000006">
    <property type="entry name" value="Sensor histidine kinase WalK"/>
    <property type="match status" value="1"/>
</dbReference>
<dbReference type="Gene3D" id="3.30.565.10">
    <property type="entry name" value="Histidine kinase-like ATPase, C-terminal domain"/>
    <property type="match status" value="1"/>
</dbReference>
<dbReference type="GO" id="GO:0005886">
    <property type="term" value="C:plasma membrane"/>
    <property type="evidence" value="ECO:0007669"/>
    <property type="project" value="UniProtKB-ARBA"/>
</dbReference>
<dbReference type="CDD" id="cd00082">
    <property type="entry name" value="HisKA"/>
    <property type="match status" value="1"/>
</dbReference>
<dbReference type="OrthoDB" id="9813151at2"/>
<dbReference type="SUPFAM" id="SSF47384">
    <property type="entry name" value="Homodimeric domain of signal transducing histidine kinase"/>
    <property type="match status" value="1"/>
</dbReference>
<dbReference type="Proteomes" id="UP000244223">
    <property type="component" value="Unassembled WGS sequence"/>
</dbReference>
<dbReference type="Pfam" id="PF00672">
    <property type="entry name" value="HAMP"/>
    <property type="match status" value="1"/>
</dbReference>
<dbReference type="EC" id="2.7.13.3" evidence="3"/>
<dbReference type="InterPro" id="IPR003661">
    <property type="entry name" value="HisK_dim/P_dom"/>
</dbReference>
<evidence type="ECO:0000256" key="8">
    <source>
        <dbReference type="ARBA" id="ARBA00022989"/>
    </source>
</evidence>
<feature type="region of interest" description="Disordered" evidence="11">
    <location>
        <begin position="140"/>
        <end position="193"/>
    </location>
</feature>
<comment type="catalytic activity">
    <reaction evidence="1">
        <text>ATP + protein L-histidine = ADP + protein N-phospho-L-histidine.</text>
        <dbReference type="EC" id="2.7.13.3"/>
    </reaction>
</comment>
<dbReference type="RefSeq" id="WP_107864985.1">
    <property type="nucleotide sequence ID" value="NZ_QAON01000004.1"/>
</dbReference>
<dbReference type="InterPro" id="IPR003594">
    <property type="entry name" value="HATPase_dom"/>
</dbReference>
<evidence type="ECO:0000256" key="10">
    <source>
        <dbReference type="ARBA" id="ARBA00023136"/>
    </source>
</evidence>
<protein>
    <recommendedName>
        <fullName evidence="3">histidine kinase</fullName>
        <ecNumber evidence="3">2.7.13.3</ecNumber>
    </recommendedName>
</protein>
<evidence type="ECO:0000256" key="3">
    <source>
        <dbReference type="ARBA" id="ARBA00012438"/>
    </source>
</evidence>